<reference evidence="8 9" key="1">
    <citation type="submission" date="2020-01" db="EMBL/GenBank/DDBJ databases">
        <title>Ponticoccus aerotolerans gen. nov., sp. nov., an anaerobic bacterium and proposal of Ponticoccusceae fam. nov., Ponticoccusles ord. nov. and Ponticoccuse classis nov. in the phylum Kiritimatiellaeota.</title>
        <authorList>
            <person name="Zhou L.Y."/>
            <person name="Du Z.J."/>
        </authorList>
    </citation>
    <scope>NUCLEOTIDE SEQUENCE [LARGE SCALE GENOMIC DNA]</scope>
    <source>
        <strain evidence="8 9">S-5007</strain>
    </source>
</reference>
<dbReference type="AlphaFoldDB" id="A0A6P1M6H9"/>
<evidence type="ECO:0008006" key="10">
    <source>
        <dbReference type="Google" id="ProtNLM"/>
    </source>
</evidence>
<evidence type="ECO:0000256" key="1">
    <source>
        <dbReference type="ARBA" id="ARBA00004533"/>
    </source>
</evidence>
<evidence type="ECO:0000256" key="5">
    <source>
        <dbReference type="ARBA" id="ARBA00023136"/>
    </source>
</evidence>
<evidence type="ECO:0000256" key="6">
    <source>
        <dbReference type="ARBA" id="ARBA00023315"/>
    </source>
</evidence>
<dbReference type="GO" id="GO:0009247">
    <property type="term" value="P:glycolipid biosynthetic process"/>
    <property type="evidence" value="ECO:0007669"/>
    <property type="project" value="UniProtKB-ARBA"/>
</dbReference>
<keyword evidence="9" id="KW-1185">Reference proteome</keyword>
<gene>
    <name evidence="8" type="ORF">GT409_09180</name>
</gene>
<evidence type="ECO:0000313" key="9">
    <source>
        <dbReference type="Proteomes" id="UP000464954"/>
    </source>
</evidence>
<dbReference type="InterPro" id="IPR004960">
    <property type="entry name" value="LipA_acyltrans"/>
</dbReference>
<comment type="subcellular location">
    <subcellularLocation>
        <location evidence="1">Cell inner membrane</location>
    </subcellularLocation>
</comment>
<keyword evidence="7" id="KW-1133">Transmembrane helix</keyword>
<dbReference type="KEGG" id="taer:GT409_09180"/>
<dbReference type="GO" id="GO:0016746">
    <property type="term" value="F:acyltransferase activity"/>
    <property type="evidence" value="ECO:0007669"/>
    <property type="project" value="UniProtKB-KW"/>
</dbReference>
<dbReference type="EMBL" id="CP047593">
    <property type="protein sequence ID" value="QHI69622.1"/>
    <property type="molecule type" value="Genomic_DNA"/>
</dbReference>
<dbReference type="Pfam" id="PF03279">
    <property type="entry name" value="Lip_A_acyltrans"/>
    <property type="match status" value="1"/>
</dbReference>
<proteinExistence type="predicted"/>
<dbReference type="PANTHER" id="PTHR30606:SF10">
    <property type="entry name" value="PHOSPHATIDYLINOSITOL MANNOSIDE ACYLTRANSFERASE"/>
    <property type="match status" value="1"/>
</dbReference>
<accession>A0A6P1M6H9</accession>
<keyword evidence="6" id="KW-0012">Acyltransferase</keyword>
<evidence type="ECO:0000256" key="4">
    <source>
        <dbReference type="ARBA" id="ARBA00022679"/>
    </source>
</evidence>
<protein>
    <recommendedName>
        <fullName evidence="10">Lipid A biosynthesis acyltransferase</fullName>
    </recommendedName>
</protein>
<name>A0A6P1M6H9_9BACT</name>
<keyword evidence="4" id="KW-0808">Transferase</keyword>
<keyword evidence="5 7" id="KW-0472">Membrane</keyword>
<dbReference type="PANTHER" id="PTHR30606">
    <property type="entry name" value="LIPID A BIOSYNTHESIS LAUROYL ACYLTRANSFERASE"/>
    <property type="match status" value="1"/>
</dbReference>
<sequence>MKHRPKHVIEYVLLRALLGLANLLPLRAALAIGWLIGRFFFSVLRYRRDKAIARLEEVFGDRLTAKDRKKTAWTSFRNLCFNAVEAARFHKLTPEQIQKMPLYQSIDQVHRKYNADGPLIVATAHMGNWDLAGVASKLDDLPIFSIARRQKNPLTDSLLNKMRNATGMEVVLNDSRVLQNVVKKLKAGNVLAILPDVRQKDSDIQVDFLNGKASLGAGTALFAQMAKCPVIPVVLTRRGWTQHDCRVFEPIAPDPSAGKKEDRARIMQELVSVLDAEIQAHPEQYFWFNKRWVLDPAK</sequence>
<dbReference type="GO" id="GO:0005886">
    <property type="term" value="C:plasma membrane"/>
    <property type="evidence" value="ECO:0007669"/>
    <property type="project" value="UniProtKB-SubCell"/>
</dbReference>
<evidence type="ECO:0000256" key="2">
    <source>
        <dbReference type="ARBA" id="ARBA00022475"/>
    </source>
</evidence>
<evidence type="ECO:0000313" key="8">
    <source>
        <dbReference type="EMBL" id="QHI69622.1"/>
    </source>
</evidence>
<dbReference type="RefSeq" id="WP_160628804.1">
    <property type="nucleotide sequence ID" value="NZ_CP047593.1"/>
</dbReference>
<evidence type="ECO:0000256" key="3">
    <source>
        <dbReference type="ARBA" id="ARBA00022519"/>
    </source>
</evidence>
<evidence type="ECO:0000256" key="7">
    <source>
        <dbReference type="SAM" id="Phobius"/>
    </source>
</evidence>
<feature type="transmembrane region" description="Helical" evidence="7">
    <location>
        <begin position="12"/>
        <end position="36"/>
    </location>
</feature>
<dbReference type="CDD" id="cd07984">
    <property type="entry name" value="LPLAT_LABLAT-like"/>
    <property type="match status" value="1"/>
</dbReference>
<keyword evidence="2" id="KW-1003">Cell membrane</keyword>
<organism evidence="8 9">
    <name type="scientific">Tichowtungia aerotolerans</name>
    <dbReference type="NCBI Taxonomy" id="2697043"/>
    <lineage>
        <taxon>Bacteria</taxon>
        <taxon>Pseudomonadati</taxon>
        <taxon>Kiritimatiellota</taxon>
        <taxon>Tichowtungiia</taxon>
        <taxon>Tichowtungiales</taxon>
        <taxon>Tichowtungiaceae</taxon>
        <taxon>Tichowtungia</taxon>
    </lineage>
</organism>
<keyword evidence="7" id="KW-0812">Transmembrane</keyword>
<keyword evidence="3" id="KW-0997">Cell inner membrane</keyword>
<dbReference type="Proteomes" id="UP000464954">
    <property type="component" value="Chromosome"/>
</dbReference>